<evidence type="ECO:0000313" key="3">
    <source>
        <dbReference type="Proteomes" id="UP000494106"/>
    </source>
</evidence>
<comment type="caution">
    <text evidence="2">The sequence shown here is derived from an EMBL/GenBank/DDBJ whole genome shotgun (WGS) entry which is preliminary data.</text>
</comment>
<gene>
    <name evidence="2" type="ORF">APLA_LOCUS4690</name>
</gene>
<evidence type="ECO:0000256" key="1">
    <source>
        <dbReference type="SAM" id="MobiDB-lite"/>
    </source>
</evidence>
<feature type="region of interest" description="Disordered" evidence="1">
    <location>
        <begin position="170"/>
        <end position="190"/>
    </location>
</feature>
<accession>A0A8S0ZHN9</accession>
<proteinExistence type="predicted"/>
<protein>
    <submittedName>
        <fullName evidence="2">Uncharacterized protein</fullName>
    </submittedName>
</protein>
<dbReference type="AlphaFoldDB" id="A0A8S0ZHN9"/>
<dbReference type="OrthoDB" id="7570424at2759"/>
<sequence length="244" mass="27938">MIIHVPRLNYSFRRCVFRVTSTKMDFQTTVSSDYQWPFAKPIVGKPCEPPIPDPAPHFRPAPVAPYCHCDAHSYEPRVEQYKQLLDKEQKLCQDYAQLSKQMVDVTNDILDHPCDDLDSKMITMYQSTFKKRSFPVTDYRKIIAASQSPAPVPVESNRLGILRCYKDPTHFTEPPPKARPTINPPGTVNTGVMPTSIKTYMTTYPGRTEYMDAYSATGKAFLNSMQRFKEPMPSTRRRADDTCI</sequence>
<name>A0A8S0ZHN9_ARCPL</name>
<dbReference type="Proteomes" id="UP000494106">
    <property type="component" value="Unassembled WGS sequence"/>
</dbReference>
<dbReference type="EMBL" id="CADEBC010000476">
    <property type="protein sequence ID" value="CAB3232047.1"/>
    <property type="molecule type" value="Genomic_DNA"/>
</dbReference>
<organism evidence="2 3">
    <name type="scientific">Arctia plantaginis</name>
    <name type="common">Wood tiger moth</name>
    <name type="synonym">Phalaena plantaginis</name>
    <dbReference type="NCBI Taxonomy" id="874455"/>
    <lineage>
        <taxon>Eukaryota</taxon>
        <taxon>Metazoa</taxon>
        <taxon>Ecdysozoa</taxon>
        <taxon>Arthropoda</taxon>
        <taxon>Hexapoda</taxon>
        <taxon>Insecta</taxon>
        <taxon>Pterygota</taxon>
        <taxon>Neoptera</taxon>
        <taxon>Endopterygota</taxon>
        <taxon>Lepidoptera</taxon>
        <taxon>Glossata</taxon>
        <taxon>Ditrysia</taxon>
        <taxon>Noctuoidea</taxon>
        <taxon>Erebidae</taxon>
        <taxon>Arctiinae</taxon>
        <taxon>Arctia</taxon>
    </lineage>
</organism>
<keyword evidence="3" id="KW-1185">Reference proteome</keyword>
<evidence type="ECO:0000313" key="2">
    <source>
        <dbReference type="EMBL" id="CAB3232047.1"/>
    </source>
</evidence>
<reference evidence="2 3" key="1">
    <citation type="submission" date="2020-04" db="EMBL/GenBank/DDBJ databases">
        <authorList>
            <person name="Wallbank WR R."/>
            <person name="Pardo Diaz C."/>
            <person name="Kozak K."/>
            <person name="Martin S."/>
            <person name="Jiggins C."/>
            <person name="Moest M."/>
            <person name="Warren A I."/>
            <person name="Byers J.R.P. K."/>
            <person name="Montejo-Kovacevich G."/>
            <person name="Yen C E."/>
        </authorList>
    </citation>
    <scope>NUCLEOTIDE SEQUENCE [LARGE SCALE GENOMIC DNA]</scope>
</reference>